<keyword evidence="4" id="KW-0472">Membrane</keyword>
<keyword evidence="5" id="KW-0998">Cell outer membrane</keyword>
<comment type="similarity">
    <text evidence="2">Belongs to the SusD family.</text>
</comment>
<evidence type="ECO:0000256" key="3">
    <source>
        <dbReference type="ARBA" id="ARBA00022729"/>
    </source>
</evidence>
<dbReference type="InterPro" id="IPR011990">
    <property type="entry name" value="TPR-like_helical_dom_sf"/>
</dbReference>
<keyword evidence="10" id="KW-1185">Reference proteome</keyword>
<protein>
    <recommendedName>
        <fullName evidence="11">Outer membrane starch-binding protein</fullName>
    </recommendedName>
</protein>
<evidence type="ECO:0000256" key="4">
    <source>
        <dbReference type="ARBA" id="ARBA00023136"/>
    </source>
</evidence>
<dbReference type="RefSeq" id="WP_173779285.1">
    <property type="nucleotide sequence ID" value="NZ_JABSNO010000011.1"/>
</dbReference>
<dbReference type="InterPro" id="IPR033985">
    <property type="entry name" value="SusD-like_N"/>
</dbReference>
<name>A0A8J8G7F8_9FLAO</name>
<evidence type="ECO:0008006" key="11">
    <source>
        <dbReference type="Google" id="ProtNLM"/>
    </source>
</evidence>
<gene>
    <name evidence="9" type="ORF">HNQ03_001772</name>
</gene>
<dbReference type="EMBL" id="JABSNO010000011">
    <property type="protein sequence ID" value="NRS92694.1"/>
    <property type="molecule type" value="Genomic_DNA"/>
</dbReference>
<evidence type="ECO:0000256" key="2">
    <source>
        <dbReference type="ARBA" id="ARBA00006275"/>
    </source>
</evidence>
<dbReference type="GO" id="GO:0009279">
    <property type="term" value="C:cell outer membrane"/>
    <property type="evidence" value="ECO:0007669"/>
    <property type="project" value="UniProtKB-SubCell"/>
</dbReference>
<feature type="chain" id="PRO_5035232845" description="Outer membrane starch-binding protein" evidence="6">
    <location>
        <begin position="23"/>
        <end position="523"/>
    </location>
</feature>
<dbReference type="Proteomes" id="UP000610746">
    <property type="component" value="Unassembled WGS sequence"/>
</dbReference>
<evidence type="ECO:0000256" key="6">
    <source>
        <dbReference type="SAM" id="SignalP"/>
    </source>
</evidence>
<dbReference type="Pfam" id="PF14322">
    <property type="entry name" value="SusD-like_3"/>
    <property type="match status" value="1"/>
</dbReference>
<accession>A0A8J8G7F8</accession>
<proteinExistence type="inferred from homology"/>
<dbReference type="SUPFAM" id="SSF48452">
    <property type="entry name" value="TPR-like"/>
    <property type="match status" value="1"/>
</dbReference>
<evidence type="ECO:0000313" key="9">
    <source>
        <dbReference type="EMBL" id="NRS92694.1"/>
    </source>
</evidence>
<feature type="signal peptide" evidence="6">
    <location>
        <begin position="1"/>
        <end position="22"/>
    </location>
</feature>
<dbReference type="InterPro" id="IPR012944">
    <property type="entry name" value="SusD_RagB_dom"/>
</dbReference>
<evidence type="ECO:0000259" key="7">
    <source>
        <dbReference type="Pfam" id="PF07980"/>
    </source>
</evidence>
<reference evidence="9" key="1">
    <citation type="submission" date="2020-05" db="EMBL/GenBank/DDBJ databases">
        <title>Genomic Encyclopedia of Type Strains, Phase IV (KMG-V): Genome sequencing to study the core and pangenomes of soil and plant-associated prokaryotes.</title>
        <authorList>
            <person name="Whitman W."/>
        </authorList>
    </citation>
    <scope>NUCLEOTIDE SEQUENCE</scope>
    <source>
        <strain evidence="9">16F</strain>
    </source>
</reference>
<comment type="subcellular location">
    <subcellularLocation>
        <location evidence="1">Cell outer membrane</location>
    </subcellularLocation>
</comment>
<dbReference type="Gene3D" id="1.25.40.390">
    <property type="match status" value="1"/>
</dbReference>
<sequence length="523" mass="56985">MKNIFKISGLALLLFFTSSCNRDQFEPFAPGVIFEEDALNTSADMSLLMNSALAIGSSRSESEYVSIFTDEVGIGFANGGQGITDEYVFNLNPGSDFPTAIWAEGYLAISRLNRIIDAADNRVVPTSAANAKVIAGIKAQALTLRAYHHLRILSYFTTDMKNDAALSGIIADKILPADVNTFKRNTNGEMYAFIQKDLTDAIAAFAIEGAAANPNYANVNFARGLKARAYSYKGDYVNAELWANQVISSGLTLATKTQYRTIFWTDAVVSEVIFRAQRTAQQNAQASNLHNAWFSISPQAAGSPLYEVSRSLHNKLNPGNLPATSLASLSDVRANLIIGPDSSINTNYTNAPDYRNGDRLIINKHGGKFSATESAWARTSTNGNNNSFKIMRLAEMYTIKAEARAKVSDYNGVRDAIKSIRDARNGAVTTLAAPASDVAAWKMILDEKRIEFAFEGYRYLDLKRLGTLANSGIDRDPADYSSLTSNYPGGNPNNLPLTSFKFTLPIPNIEVNVNTAIVQNPGY</sequence>
<evidence type="ECO:0000313" key="10">
    <source>
        <dbReference type="Proteomes" id="UP000610746"/>
    </source>
</evidence>
<evidence type="ECO:0000259" key="8">
    <source>
        <dbReference type="Pfam" id="PF14322"/>
    </source>
</evidence>
<evidence type="ECO:0000256" key="5">
    <source>
        <dbReference type="ARBA" id="ARBA00023237"/>
    </source>
</evidence>
<organism evidence="9 10">
    <name type="scientific">Frigoriflavimonas asaccharolytica</name>
    <dbReference type="NCBI Taxonomy" id="2735899"/>
    <lineage>
        <taxon>Bacteria</taxon>
        <taxon>Pseudomonadati</taxon>
        <taxon>Bacteroidota</taxon>
        <taxon>Flavobacteriia</taxon>
        <taxon>Flavobacteriales</taxon>
        <taxon>Weeksellaceae</taxon>
        <taxon>Frigoriflavimonas</taxon>
    </lineage>
</organism>
<feature type="domain" description="SusD-like N-terminal" evidence="8">
    <location>
        <begin position="61"/>
        <end position="204"/>
    </location>
</feature>
<dbReference type="PROSITE" id="PS51257">
    <property type="entry name" value="PROKAR_LIPOPROTEIN"/>
    <property type="match status" value="1"/>
</dbReference>
<keyword evidence="3 6" id="KW-0732">Signal</keyword>
<dbReference type="Pfam" id="PF07980">
    <property type="entry name" value="SusD_RagB"/>
    <property type="match status" value="1"/>
</dbReference>
<evidence type="ECO:0000256" key="1">
    <source>
        <dbReference type="ARBA" id="ARBA00004442"/>
    </source>
</evidence>
<dbReference type="AlphaFoldDB" id="A0A8J8G7F8"/>
<comment type="caution">
    <text evidence="9">The sequence shown here is derived from an EMBL/GenBank/DDBJ whole genome shotgun (WGS) entry which is preliminary data.</text>
</comment>
<feature type="domain" description="RagB/SusD" evidence="7">
    <location>
        <begin position="368"/>
        <end position="523"/>
    </location>
</feature>